<reference evidence="3" key="2">
    <citation type="submission" date="2025-08" db="UniProtKB">
        <authorList>
            <consortium name="RefSeq"/>
        </authorList>
    </citation>
    <scope>IDENTIFICATION</scope>
</reference>
<dbReference type="InterPro" id="IPR011701">
    <property type="entry name" value="MFS"/>
</dbReference>
<feature type="transmembrane region" description="Helical" evidence="1">
    <location>
        <begin position="20"/>
        <end position="46"/>
    </location>
</feature>
<dbReference type="InterPro" id="IPR036259">
    <property type="entry name" value="MFS_trans_sf"/>
</dbReference>
<dbReference type="InterPro" id="IPR050327">
    <property type="entry name" value="Proton-linked_MCT"/>
</dbReference>
<accession>A0ABM3LIU8</accession>
<dbReference type="Gene3D" id="1.20.1250.20">
    <property type="entry name" value="MFS general substrate transporter like domains"/>
    <property type="match status" value="1"/>
</dbReference>
<dbReference type="PANTHER" id="PTHR11360">
    <property type="entry name" value="MONOCARBOXYLATE TRANSPORTER"/>
    <property type="match status" value="1"/>
</dbReference>
<dbReference type="RefSeq" id="XP_052738982.1">
    <property type="nucleotide sequence ID" value="XM_052883022.1"/>
</dbReference>
<keyword evidence="1" id="KW-1133">Transmembrane helix</keyword>
<protein>
    <submittedName>
        <fullName evidence="3">Monocarboxylate transporter 13</fullName>
    </submittedName>
</protein>
<gene>
    <name evidence="3" type="primary">LOC112044218</name>
</gene>
<dbReference type="SUPFAM" id="SSF103473">
    <property type="entry name" value="MFS general substrate transporter"/>
    <property type="match status" value="1"/>
</dbReference>
<feature type="transmembrane region" description="Helical" evidence="1">
    <location>
        <begin position="58"/>
        <end position="78"/>
    </location>
</feature>
<sequence length="242" mass="27099">MSVEKTKMKKYVLVAPDGGWGYMICVGVILNMISITSFLTCFGVIYKELFIQLKMDSTSVTLYNGVACLVVSLSGLMNNVLLKYLSFRKLGLIAALIYNIGMFGTAFTTSKFHFFLFQGVIQSIGHGIIINLTFTVLNNYFVIKRLFAVSLAQTVAAAFGFVTPGLVKWAIEVYGFRGCILLITGVCMHTIFAMMLMQPVEWHMKKVEVFEYPEGMIFTSLLSKEDLTDDLIKVNFLTNPFT</sequence>
<evidence type="ECO:0000313" key="2">
    <source>
        <dbReference type="Proteomes" id="UP001652582"/>
    </source>
</evidence>
<name>A0ABM3LIU8_BICAN</name>
<dbReference type="GeneID" id="112044218"/>
<dbReference type="Proteomes" id="UP001652582">
    <property type="component" value="Chromosome 1"/>
</dbReference>
<keyword evidence="1" id="KW-0812">Transmembrane</keyword>
<feature type="transmembrane region" description="Helical" evidence="1">
    <location>
        <begin position="90"/>
        <end position="108"/>
    </location>
</feature>
<keyword evidence="2" id="KW-1185">Reference proteome</keyword>
<feature type="transmembrane region" description="Helical" evidence="1">
    <location>
        <begin position="146"/>
        <end position="167"/>
    </location>
</feature>
<keyword evidence="1" id="KW-0472">Membrane</keyword>
<feature type="transmembrane region" description="Helical" evidence="1">
    <location>
        <begin position="114"/>
        <end position="134"/>
    </location>
</feature>
<evidence type="ECO:0000313" key="3">
    <source>
        <dbReference type="RefSeq" id="XP_052738982.1"/>
    </source>
</evidence>
<organism evidence="2 3">
    <name type="scientific">Bicyclus anynana</name>
    <name type="common">Squinting bush brown butterfly</name>
    <dbReference type="NCBI Taxonomy" id="110368"/>
    <lineage>
        <taxon>Eukaryota</taxon>
        <taxon>Metazoa</taxon>
        <taxon>Ecdysozoa</taxon>
        <taxon>Arthropoda</taxon>
        <taxon>Hexapoda</taxon>
        <taxon>Insecta</taxon>
        <taxon>Pterygota</taxon>
        <taxon>Neoptera</taxon>
        <taxon>Endopterygota</taxon>
        <taxon>Lepidoptera</taxon>
        <taxon>Glossata</taxon>
        <taxon>Ditrysia</taxon>
        <taxon>Papilionoidea</taxon>
        <taxon>Nymphalidae</taxon>
        <taxon>Satyrinae</taxon>
        <taxon>Satyrini</taxon>
        <taxon>Mycalesina</taxon>
        <taxon>Bicyclus</taxon>
    </lineage>
</organism>
<evidence type="ECO:0000256" key="1">
    <source>
        <dbReference type="SAM" id="Phobius"/>
    </source>
</evidence>
<dbReference type="PANTHER" id="PTHR11360:SF309">
    <property type="entry name" value="MONOCARBOXYLATE TRANSPORTER 7-LIKE PROTEIN"/>
    <property type="match status" value="1"/>
</dbReference>
<feature type="transmembrane region" description="Helical" evidence="1">
    <location>
        <begin position="173"/>
        <end position="196"/>
    </location>
</feature>
<proteinExistence type="predicted"/>
<dbReference type="Pfam" id="PF07690">
    <property type="entry name" value="MFS_1"/>
    <property type="match status" value="1"/>
</dbReference>
<reference evidence="2" key="1">
    <citation type="submission" date="2025-05" db="UniProtKB">
        <authorList>
            <consortium name="RefSeq"/>
        </authorList>
    </citation>
    <scope>NUCLEOTIDE SEQUENCE [LARGE SCALE GENOMIC DNA]</scope>
</reference>